<name>A0A7W8UGU4_9HYPH</name>
<dbReference type="AlphaFoldDB" id="A0A7W8UGU4"/>
<proteinExistence type="predicted"/>
<dbReference type="RefSeq" id="WP_018326123.1">
    <property type="nucleotide sequence ID" value="NZ_JACHBK010000016.1"/>
</dbReference>
<dbReference type="EMBL" id="JACHBK010000016">
    <property type="protein sequence ID" value="MBB5538978.1"/>
    <property type="molecule type" value="Genomic_DNA"/>
</dbReference>
<dbReference type="Proteomes" id="UP000585507">
    <property type="component" value="Unassembled WGS sequence"/>
</dbReference>
<gene>
    <name evidence="1" type="ORF">GGD55_005721</name>
</gene>
<organism evidence="1 2">
    <name type="scientific">Rhizobium giardinii</name>
    <dbReference type="NCBI Taxonomy" id="56731"/>
    <lineage>
        <taxon>Bacteria</taxon>
        <taxon>Pseudomonadati</taxon>
        <taxon>Pseudomonadota</taxon>
        <taxon>Alphaproteobacteria</taxon>
        <taxon>Hyphomicrobiales</taxon>
        <taxon>Rhizobiaceae</taxon>
        <taxon>Rhizobium/Agrobacterium group</taxon>
        <taxon>Rhizobium</taxon>
    </lineage>
</organism>
<keyword evidence="2" id="KW-1185">Reference proteome</keyword>
<protein>
    <submittedName>
        <fullName evidence="1">Uncharacterized protein</fullName>
    </submittedName>
</protein>
<evidence type="ECO:0000313" key="2">
    <source>
        <dbReference type="Proteomes" id="UP000585507"/>
    </source>
</evidence>
<evidence type="ECO:0000313" key="1">
    <source>
        <dbReference type="EMBL" id="MBB5538978.1"/>
    </source>
</evidence>
<comment type="caution">
    <text evidence="1">The sequence shown here is derived from an EMBL/GenBank/DDBJ whole genome shotgun (WGS) entry which is preliminary data.</text>
</comment>
<reference evidence="1 2" key="1">
    <citation type="submission" date="2020-08" db="EMBL/GenBank/DDBJ databases">
        <title>Genomic Encyclopedia of Type Strains, Phase IV (KMG-V): Genome sequencing to study the core and pangenomes of soil and plant-associated prokaryotes.</title>
        <authorList>
            <person name="Whitman W."/>
        </authorList>
    </citation>
    <scope>NUCLEOTIDE SEQUENCE [LARGE SCALE GENOMIC DNA]</scope>
    <source>
        <strain evidence="1 2">SEMIA 4084</strain>
    </source>
</reference>
<sequence length="53" mass="5811">MGNEDKPKGRVPGGARWSSRDYLIDEIDVADENDGGLTRATAKLLKVQDRQAP</sequence>
<accession>A0A7W8UGU4</accession>